<name>A0ABW1YLI2_9GAMM</name>
<dbReference type="PROSITE" id="PS50943">
    <property type="entry name" value="HTH_CROC1"/>
    <property type="match status" value="1"/>
</dbReference>
<protein>
    <submittedName>
        <fullName evidence="2">Helix-turn-helix domain-containing protein</fullName>
    </submittedName>
</protein>
<dbReference type="SUPFAM" id="SSF47413">
    <property type="entry name" value="lambda repressor-like DNA-binding domains"/>
    <property type="match status" value="1"/>
</dbReference>
<evidence type="ECO:0000259" key="1">
    <source>
        <dbReference type="PROSITE" id="PS50943"/>
    </source>
</evidence>
<dbReference type="CDD" id="cd00093">
    <property type="entry name" value="HTH_XRE"/>
    <property type="match status" value="1"/>
</dbReference>
<keyword evidence="3" id="KW-1185">Reference proteome</keyword>
<dbReference type="Gene3D" id="3.30.450.180">
    <property type="match status" value="1"/>
</dbReference>
<dbReference type="InterPro" id="IPR010982">
    <property type="entry name" value="Lambda_DNA-bd_dom_sf"/>
</dbReference>
<feature type="domain" description="HTH cro/C1-type" evidence="1">
    <location>
        <begin position="21"/>
        <end position="75"/>
    </location>
</feature>
<comment type="caution">
    <text evidence="2">The sequence shown here is derived from an EMBL/GenBank/DDBJ whole genome shotgun (WGS) entry which is preliminary data.</text>
</comment>
<organism evidence="2 3">
    <name type="scientific">Microbulbifer taiwanensis</name>
    <dbReference type="NCBI Taxonomy" id="986746"/>
    <lineage>
        <taxon>Bacteria</taxon>
        <taxon>Pseudomonadati</taxon>
        <taxon>Pseudomonadota</taxon>
        <taxon>Gammaproteobacteria</taxon>
        <taxon>Cellvibrionales</taxon>
        <taxon>Microbulbiferaceae</taxon>
        <taxon>Microbulbifer</taxon>
    </lineage>
</organism>
<dbReference type="Gene3D" id="1.10.260.40">
    <property type="entry name" value="lambda repressor-like DNA-binding domains"/>
    <property type="match status" value="1"/>
</dbReference>
<dbReference type="RefSeq" id="WP_193192820.1">
    <property type="nucleotide sequence ID" value="NZ_JACZFR010000035.1"/>
</dbReference>
<dbReference type="InterPro" id="IPR041413">
    <property type="entry name" value="MLTR_LBD"/>
</dbReference>
<proteinExistence type="predicted"/>
<dbReference type="EMBL" id="JBHSVR010000001">
    <property type="protein sequence ID" value="MFC6633612.1"/>
    <property type="molecule type" value="Genomic_DNA"/>
</dbReference>
<sequence length="277" mass="31356">MNTADALPSQAVRPAPVGSLLREWRAARRFSQLDLALEAGISARHLSCIETGRARPSREMVMRLADVLEMPLRERNSLLLAAGFAPQYSEISLDTPEMARVRHAIDLMLSQQEPYPAFLLNRHWDLLMVNRAAQRINRFVMRGRSSAHQNMLRQFFDPQDLRAAIANWEEVAGSLIHHLHSEVAAAPTNATARALLDEMLSYPGVPARWRTRELEMPPSPLLATVLRRDQQQLRFFSSITTFGTPRDVNLAELRIESCFPEDEATAELCRQLAREAP</sequence>
<dbReference type="Proteomes" id="UP001596425">
    <property type="component" value="Unassembled WGS sequence"/>
</dbReference>
<reference evidence="3" key="1">
    <citation type="journal article" date="2019" name="Int. J. Syst. Evol. Microbiol.">
        <title>The Global Catalogue of Microorganisms (GCM) 10K type strain sequencing project: providing services to taxonomists for standard genome sequencing and annotation.</title>
        <authorList>
            <consortium name="The Broad Institute Genomics Platform"/>
            <consortium name="The Broad Institute Genome Sequencing Center for Infectious Disease"/>
            <person name="Wu L."/>
            <person name="Ma J."/>
        </authorList>
    </citation>
    <scope>NUCLEOTIDE SEQUENCE [LARGE SCALE GENOMIC DNA]</scope>
    <source>
        <strain evidence="3">CGMCC 1.13718</strain>
    </source>
</reference>
<dbReference type="PANTHER" id="PTHR35010">
    <property type="entry name" value="BLL4672 PROTEIN-RELATED"/>
    <property type="match status" value="1"/>
</dbReference>
<dbReference type="Pfam" id="PF13560">
    <property type="entry name" value="HTH_31"/>
    <property type="match status" value="1"/>
</dbReference>
<evidence type="ECO:0000313" key="2">
    <source>
        <dbReference type="EMBL" id="MFC6633612.1"/>
    </source>
</evidence>
<dbReference type="PANTHER" id="PTHR35010:SF4">
    <property type="entry name" value="BLL5781 PROTEIN"/>
    <property type="match status" value="1"/>
</dbReference>
<dbReference type="SMART" id="SM00530">
    <property type="entry name" value="HTH_XRE"/>
    <property type="match status" value="1"/>
</dbReference>
<gene>
    <name evidence="2" type="ORF">ACFQBM_09985</name>
</gene>
<dbReference type="Pfam" id="PF17765">
    <property type="entry name" value="MLTR_LBD"/>
    <property type="match status" value="1"/>
</dbReference>
<evidence type="ECO:0000313" key="3">
    <source>
        <dbReference type="Proteomes" id="UP001596425"/>
    </source>
</evidence>
<accession>A0ABW1YLI2</accession>
<dbReference type="InterPro" id="IPR001387">
    <property type="entry name" value="Cro/C1-type_HTH"/>
</dbReference>